<evidence type="ECO:0000313" key="2">
    <source>
        <dbReference type="Proteomes" id="UP000789366"/>
    </source>
</evidence>
<reference evidence="1" key="1">
    <citation type="submission" date="2021-06" db="EMBL/GenBank/DDBJ databases">
        <authorList>
            <person name="Kallberg Y."/>
            <person name="Tangrot J."/>
            <person name="Rosling A."/>
        </authorList>
    </citation>
    <scope>NUCLEOTIDE SEQUENCE</scope>
    <source>
        <strain evidence="1">28 12/20/2015</strain>
    </source>
</reference>
<evidence type="ECO:0000313" key="1">
    <source>
        <dbReference type="EMBL" id="CAG8755980.1"/>
    </source>
</evidence>
<keyword evidence="2" id="KW-1185">Reference proteome</keyword>
<feature type="non-terminal residue" evidence="1">
    <location>
        <position position="1"/>
    </location>
</feature>
<protein>
    <submittedName>
        <fullName evidence="1">2360_t:CDS:1</fullName>
    </submittedName>
</protein>
<dbReference type="EMBL" id="CAJVPW010045511">
    <property type="protein sequence ID" value="CAG8755980.1"/>
    <property type="molecule type" value="Genomic_DNA"/>
</dbReference>
<feature type="non-terminal residue" evidence="1">
    <location>
        <position position="56"/>
    </location>
</feature>
<gene>
    <name evidence="1" type="ORF">SPELUC_LOCUS14803</name>
</gene>
<organism evidence="1 2">
    <name type="scientific">Cetraspora pellucida</name>
    <dbReference type="NCBI Taxonomy" id="1433469"/>
    <lineage>
        <taxon>Eukaryota</taxon>
        <taxon>Fungi</taxon>
        <taxon>Fungi incertae sedis</taxon>
        <taxon>Mucoromycota</taxon>
        <taxon>Glomeromycotina</taxon>
        <taxon>Glomeromycetes</taxon>
        <taxon>Diversisporales</taxon>
        <taxon>Gigasporaceae</taxon>
        <taxon>Cetraspora</taxon>
    </lineage>
</organism>
<sequence>IKPDNVCDSNENLQEFVQELKSYCKICYENPSFLKCYGVSRNSYDDYIIVMRVAPE</sequence>
<dbReference type="Proteomes" id="UP000789366">
    <property type="component" value="Unassembled WGS sequence"/>
</dbReference>
<comment type="caution">
    <text evidence="1">The sequence shown here is derived from an EMBL/GenBank/DDBJ whole genome shotgun (WGS) entry which is preliminary data.</text>
</comment>
<accession>A0ACA9QQI8</accession>
<name>A0ACA9QQI8_9GLOM</name>
<proteinExistence type="predicted"/>